<proteinExistence type="predicted"/>
<evidence type="ECO:0000313" key="1">
    <source>
        <dbReference type="EMBL" id="GAH59753.1"/>
    </source>
</evidence>
<gene>
    <name evidence="1" type="ORF">S03H2_34978</name>
</gene>
<accession>X1IQC9</accession>
<dbReference type="AlphaFoldDB" id="X1IQC9"/>
<reference evidence="1" key="1">
    <citation type="journal article" date="2014" name="Front. Microbiol.">
        <title>High frequency of phylogenetically diverse reductive dehalogenase-homologous genes in deep subseafloor sedimentary metagenomes.</title>
        <authorList>
            <person name="Kawai M."/>
            <person name="Futagami T."/>
            <person name="Toyoda A."/>
            <person name="Takaki Y."/>
            <person name="Nishi S."/>
            <person name="Hori S."/>
            <person name="Arai W."/>
            <person name="Tsubouchi T."/>
            <person name="Morono Y."/>
            <person name="Uchiyama I."/>
            <person name="Ito T."/>
            <person name="Fujiyama A."/>
            <person name="Inagaki F."/>
            <person name="Takami H."/>
        </authorList>
    </citation>
    <scope>NUCLEOTIDE SEQUENCE</scope>
    <source>
        <strain evidence="1">Expedition CK06-06</strain>
    </source>
</reference>
<dbReference type="EMBL" id="BARU01021367">
    <property type="protein sequence ID" value="GAH59753.1"/>
    <property type="molecule type" value="Genomic_DNA"/>
</dbReference>
<organism evidence="1">
    <name type="scientific">marine sediment metagenome</name>
    <dbReference type="NCBI Taxonomy" id="412755"/>
    <lineage>
        <taxon>unclassified sequences</taxon>
        <taxon>metagenomes</taxon>
        <taxon>ecological metagenomes</taxon>
    </lineage>
</organism>
<protein>
    <submittedName>
        <fullName evidence="1">Uncharacterized protein</fullName>
    </submittedName>
</protein>
<name>X1IQC9_9ZZZZ</name>
<sequence length="235" mass="28470">MDGETEVTIMREYLKTKKYGFNYKIENIGGTGKTSYHIKLCKEAEDKEYFFFLDYDKKDDYNKYKQIIENNGVFFFPDFVTENFSAEDIYEFYIDWIQKIGFTFTLEQKEVIEVRLMKCKQKSDELIQMSEKKGKPKGFEITLINFTLSCFYPELLRKYPQYQNEENSLDLDKFKQFFKTQFTENYLKERIRKSFEDPDRKSEKFSFEEKIKPFLKQIADLVNRNIKIKYGIEDN</sequence>
<comment type="caution">
    <text evidence="1">The sequence shown here is derived from an EMBL/GenBank/DDBJ whole genome shotgun (WGS) entry which is preliminary data.</text>
</comment>